<dbReference type="SMART" id="SM00849">
    <property type="entry name" value="Lactamase_B"/>
    <property type="match status" value="1"/>
</dbReference>
<dbReference type="SUPFAM" id="SSF56281">
    <property type="entry name" value="Metallo-hydrolase/oxidoreductase"/>
    <property type="match status" value="1"/>
</dbReference>
<organism evidence="4 5">
    <name type="scientific">Keratinibaculum paraultunense</name>
    <dbReference type="NCBI Taxonomy" id="1278232"/>
    <lineage>
        <taxon>Bacteria</taxon>
        <taxon>Bacillati</taxon>
        <taxon>Bacillota</taxon>
        <taxon>Tissierellia</taxon>
        <taxon>Tissierellales</taxon>
        <taxon>Tepidimicrobiaceae</taxon>
        <taxon>Keratinibaculum</taxon>
    </lineage>
</organism>
<dbReference type="GO" id="GO:0016787">
    <property type="term" value="F:hydrolase activity"/>
    <property type="evidence" value="ECO:0007669"/>
    <property type="project" value="UniProtKB-KW"/>
</dbReference>
<dbReference type="InterPro" id="IPR036866">
    <property type="entry name" value="RibonucZ/Hydroxyglut_hydro"/>
</dbReference>
<dbReference type="Gene3D" id="3.40.50.10890">
    <property type="match status" value="1"/>
</dbReference>
<dbReference type="Pfam" id="PF07521">
    <property type="entry name" value="RMMBL"/>
    <property type="match status" value="1"/>
</dbReference>
<dbReference type="Pfam" id="PF10996">
    <property type="entry name" value="Beta-Casp"/>
    <property type="match status" value="1"/>
</dbReference>
<dbReference type="Gene3D" id="3.60.15.10">
    <property type="entry name" value="Ribonuclease Z/Hydroxyacylglutathione hydrolase-like"/>
    <property type="match status" value="1"/>
</dbReference>
<evidence type="ECO:0000259" key="3">
    <source>
        <dbReference type="SMART" id="SM01027"/>
    </source>
</evidence>
<name>A0A4R3KZA0_9FIRM</name>
<dbReference type="OrthoDB" id="9803916at2"/>
<proteinExistence type="predicted"/>
<comment type="caution">
    <text evidence="4">The sequence shown here is derived from an EMBL/GenBank/DDBJ whole genome shotgun (WGS) entry which is preliminary data.</text>
</comment>
<dbReference type="GO" id="GO:0004521">
    <property type="term" value="F:RNA endonuclease activity"/>
    <property type="evidence" value="ECO:0007669"/>
    <property type="project" value="TreeGrafter"/>
</dbReference>
<keyword evidence="1" id="KW-0378">Hydrolase</keyword>
<dbReference type="Pfam" id="PF00753">
    <property type="entry name" value="Lactamase_B"/>
    <property type="match status" value="1"/>
</dbReference>
<protein>
    <submittedName>
        <fullName evidence="4">Metallo-beta-lactamase family protein</fullName>
    </submittedName>
</protein>
<dbReference type="InterPro" id="IPR022712">
    <property type="entry name" value="Beta_Casp"/>
</dbReference>
<dbReference type="SMART" id="SM01027">
    <property type="entry name" value="Beta-Casp"/>
    <property type="match status" value="1"/>
</dbReference>
<accession>A0A4R3KZA0</accession>
<dbReference type="InterPro" id="IPR050698">
    <property type="entry name" value="MBL"/>
</dbReference>
<dbReference type="InterPro" id="IPR001279">
    <property type="entry name" value="Metallo-B-lactamas"/>
</dbReference>
<feature type="domain" description="Beta-Casp" evidence="3">
    <location>
        <begin position="253"/>
        <end position="382"/>
    </location>
</feature>
<sequence>MDIQFFGAAKMVTGSNHLIKTDKYNILIDCGMFQGSSEIERLNYEDFPYDPRDIDYLILTHAHIDHSGRIPKLVKDGFKGKIITTKPTYDLCKIMLKDSAKIQEADVEWENRKRQRAGKEFIEPLYTIEEAEISLKFFETYLYNQRIKINDDILLKFRDAGHMLGSAIIELWIKENGQYVKLVFSGDLGMPDRPIINDPEYIDSADYLIIESTYGNRVHEKFKESAEKLVDIINRTVVKGGTVIIPSFAVGRTQEIIYELNKHYEYNNNIEEYMKIPIYVDSPMAVLATEAFQANSSSFNEEAKKLILKGDNPFIFPNLRYIKDQKESIALNKYKFPKVIISSSGMATGGRVRHHLKHNLWDEKNSLVFVGYQAEGTLGRIILNGAKKVKILGEEVAVKAEIYDLQGFSGHADQLMLMDWIRKFKTKPQKIFIVHGEEDASEVFAQLIEKEFNIETIIPNLGDKYSIKKETVEFTERELIESHALKSDILEELEDIYLQLQSLNRRKFQLVDPKLLEKNYDTIKNILIDLQQNLMDLNIILGK</sequence>
<keyword evidence="5" id="KW-1185">Reference proteome</keyword>
<feature type="domain" description="Metallo-beta-lactamase" evidence="2">
    <location>
        <begin position="13"/>
        <end position="241"/>
    </location>
</feature>
<dbReference type="RefSeq" id="WP_132025710.1">
    <property type="nucleotide sequence ID" value="NZ_CP068564.1"/>
</dbReference>
<dbReference type="AlphaFoldDB" id="A0A4R3KZA0"/>
<reference evidence="4 5" key="1">
    <citation type="submission" date="2019-03" db="EMBL/GenBank/DDBJ databases">
        <title>Genomic Encyclopedia of Type Strains, Phase IV (KMG-IV): sequencing the most valuable type-strain genomes for metagenomic binning, comparative biology and taxonomic classification.</title>
        <authorList>
            <person name="Goeker M."/>
        </authorList>
    </citation>
    <scope>NUCLEOTIDE SEQUENCE [LARGE SCALE GENOMIC DNA]</scope>
    <source>
        <strain evidence="4 5">DSM 26752</strain>
    </source>
</reference>
<evidence type="ECO:0000259" key="2">
    <source>
        <dbReference type="SMART" id="SM00849"/>
    </source>
</evidence>
<dbReference type="PANTHER" id="PTHR11203">
    <property type="entry name" value="CLEAVAGE AND POLYADENYLATION SPECIFICITY FACTOR FAMILY MEMBER"/>
    <property type="match status" value="1"/>
</dbReference>
<gene>
    <name evidence="4" type="ORF">EDD65_10245</name>
</gene>
<evidence type="ECO:0000256" key="1">
    <source>
        <dbReference type="ARBA" id="ARBA00022801"/>
    </source>
</evidence>
<dbReference type="Proteomes" id="UP000294567">
    <property type="component" value="Unassembled WGS sequence"/>
</dbReference>
<dbReference type="EMBL" id="SMAE01000002">
    <property type="protein sequence ID" value="TCS91119.1"/>
    <property type="molecule type" value="Genomic_DNA"/>
</dbReference>
<dbReference type="CDD" id="cd16295">
    <property type="entry name" value="TTHA0252-CPSF-like_MBL-fold"/>
    <property type="match status" value="1"/>
</dbReference>
<evidence type="ECO:0000313" key="5">
    <source>
        <dbReference type="Proteomes" id="UP000294567"/>
    </source>
</evidence>
<evidence type="ECO:0000313" key="4">
    <source>
        <dbReference type="EMBL" id="TCS91119.1"/>
    </source>
</evidence>
<dbReference type="InterPro" id="IPR011108">
    <property type="entry name" value="RMMBL"/>
</dbReference>
<dbReference type="PANTHER" id="PTHR11203:SF37">
    <property type="entry name" value="INTEGRATOR COMPLEX SUBUNIT 11"/>
    <property type="match status" value="1"/>
</dbReference>